<feature type="signal peptide" evidence="6">
    <location>
        <begin position="1"/>
        <end position="24"/>
    </location>
</feature>
<keyword evidence="2" id="KW-0964">Secreted</keyword>
<evidence type="ECO:0000256" key="3">
    <source>
        <dbReference type="ARBA" id="ARBA00022729"/>
    </source>
</evidence>
<evidence type="ECO:0000256" key="2">
    <source>
        <dbReference type="ARBA" id="ARBA00022525"/>
    </source>
</evidence>
<keyword evidence="5" id="KW-1133">Transmembrane helix</keyword>
<dbReference type="InterPro" id="IPR001434">
    <property type="entry name" value="OmcB-like_DUF11"/>
</dbReference>
<reference evidence="9" key="1">
    <citation type="submission" date="2021-02" db="EMBL/GenBank/DDBJ databases">
        <title>Leucobacter sp. CX169.</title>
        <authorList>
            <person name="Cheng Y."/>
        </authorList>
    </citation>
    <scope>NUCLEOTIDE SEQUENCE [LARGE SCALE GENOMIC DNA]</scope>
    <source>
        <strain evidence="9">JY899</strain>
    </source>
</reference>
<gene>
    <name evidence="8" type="ORF">JVW63_06325</name>
</gene>
<keyword evidence="5" id="KW-0472">Membrane</keyword>
<dbReference type="RefSeq" id="WP_187996645.1">
    <property type="nucleotide sequence ID" value="NZ_JACEXG010000003.1"/>
</dbReference>
<proteinExistence type="predicted"/>
<comment type="caution">
    <text evidence="8">The sequence shown here is derived from an EMBL/GenBank/DDBJ whole genome shotgun (WGS) entry which is preliminary data.</text>
</comment>
<keyword evidence="5" id="KW-0812">Transmembrane</keyword>
<keyword evidence="4" id="KW-0572">Peptidoglycan-anchor</keyword>
<evidence type="ECO:0000256" key="1">
    <source>
        <dbReference type="ARBA" id="ARBA00022512"/>
    </source>
</evidence>
<keyword evidence="1" id="KW-0134">Cell wall</keyword>
<evidence type="ECO:0000259" key="7">
    <source>
        <dbReference type="PROSITE" id="PS50847"/>
    </source>
</evidence>
<evidence type="ECO:0000256" key="4">
    <source>
        <dbReference type="ARBA" id="ARBA00023088"/>
    </source>
</evidence>
<feature type="domain" description="Gram-positive cocci surface proteins LPxTG" evidence="7">
    <location>
        <begin position="1392"/>
        <end position="1425"/>
    </location>
</feature>
<dbReference type="Proteomes" id="UP000705983">
    <property type="component" value="Unassembled WGS sequence"/>
</dbReference>
<dbReference type="InterPro" id="IPR019931">
    <property type="entry name" value="LPXTG_anchor"/>
</dbReference>
<dbReference type="Pfam" id="PF01345">
    <property type="entry name" value="DUF11"/>
    <property type="match status" value="4"/>
</dbReference>
<keyword evidence="9" id="KW-1185">Reference proteome</keyword>
<keyword evidence="3 6" id="KW-0732">Signal</keyword>
<evidence type="ECO:0000313" key="8">
    <source>
        <dbReference type="EMBL" id="MBM9433312.1"/>
    </source>
</evidence>
<name>A0ABS2TG44_9ACTO</name>
<dbReference type="EMBL" id="JAFFJS010000003">
    <property type="protein sequence ID" value="MBM9433312.1"/>
    <property type="molecule type" value="Genomic_DNA"/>
</dbReference>
<sequence length="1425" mass="148488">MKAALAALGAVALLSGGVAPVAQAELMATLAASWDSPPEAVESGMEVAARIDWDANYAHGFIDDVEESSAVFDLTVENGRFLALPDQCADGSEWAPTSIRCVLDTPDDNGIAGHLSVPVRAWGSSGDEVSVTAVDAHGSTAATPKLAITATAGIDVALNASGVNAASYRFDPELLAETTIPIMVSVPHGGEPLTDTVTIDLEFSTTVGPSIVDNYEELEVVAVPASRSIIGVAANGPNFEVPMVETERLDEKTLRVVAQVPDKAVGPAADAAGNILDTIPVMSFGLELRYPVHSPSLNNQVMSWTARVSGVAASTASGPLTEQIRTTNDIIQTSLIDEGSVSAKFVNGHAPAEGGILAVPGDDPAQLPRVHREVWNPDLGTGVLSAGASNWLGRGPILPEDQMVGTVDAAHYVGMEPSDYVPGTTHGYCLIFDTERGSTSYNGRYSVTQLTDYRLEYLTGPIPGGFMSPDCGAGTWTTEQPADVTAMRILFDPAEQEEMFTSRPIFGAGYLASADLSEGARAWMAGGHSTDIGSGWNMDGTVVIGPQPILDQVTPLYDSTTTFRDAVEVVPYRTSVGLEASADAVKPGESVTWDVTTMVSSAPFANRGIHAVEHLLILPLGVEYVDASVDATVSRESGRDIVSWISDVTVGEPRTETIETVYRSGTGTLLAQVAVDNTMTERLRTDSDTAEIVALASAGTSLQKSAASDEFALDGSNQWTVTLANRDVWPVRLADTIDILPFDGDDRSTLTSARVTIADVTGAEVWVSTADPVTIDPDPLAASNGAVGAPSSVWQVWDGQDDVTAIRWITRDLGPGMTVDYTIDYTVEGATNGDVLVNSAQTRTTGAMTTMINSSAATAIGEPADLQVDKRLMGSDAVLADGEELLFEITARGSGPGVVRDAVVADIPVAGLRDVTFVDATHGTVDATMWRIGDLPEGEIATATVRAIATGGTVENAVVGETCIDCVPVIPPECVPNVDVFADTDRCDVVTIDEQPILQVDKALPEAMPAEGGVTYSITVRNGATPEDGTVTSATLVQAIDLPGIGLETVAFENVSQGAAEGETWAIGTLRAGEEATATVTAALQPDAQRIVNAVSVSNPVRPRELTDPSDAIPNDDVYSDTDQADVVDVSRDGRLAVNKELDTVDGDTIRYTIEVGNLGGKPISGAAVTDIPGDTLSDVVLSDASAGTVDGPTWSVGDLQPGQVETIVVTGRVSPTANRVVNEVFAEADGFPHGGTFIPNPTLELDTDQGDIVDVDVPIADLRLNKTVIDVTDRHAIFEIEVCNVGLAPATAVTVTDPGGANIVSLSSDDKRFADGVFAIGTLDPGACEILNVVADITGSGDNVAFVDSPNDPLEDGADQPNDTIEDDIDGWDIVRFEKADAGAPPSTGRLPATGASTGMLALGALLLLGLGSGAALAAHRRRH</sequence>
<evidence type="ECO:0000256" key="5">
    <source>
        <dbReference type="SAM" id="Phobius"/>
    </source>
</evidence>
<organism evidence="8 9">
    <name type="scientific">Flaviflexus equikiangi</name>
    <dbReference type="NCBI Taxonomy" id="2758573"/>
    <lineage>
        <taxon>Bacteria</taxon>
        <taxon>Bacillati</taxon>
        <taxon>Actinomycetota</taxon>
        <taxon>Actinomycetes</taxon>
        <taxon>Actinomycetales</taxon>
        <taxon>Actinomycetaceae</taxon>
        <taxon>Flaviflexus</taxon>
    </lineage>
</organism>
<evidence type="ECO:0000313" key="9">
    <source>
        <dbReference type="Proteomes" id="UP000705983"/>
    </source>
</evidence>
<evidence type="ECO:0000256" key="6">
    <source>
        <dbReference type="SAM" id="SignalP"/>
    </source>
</evidence>
<feature type="transmembrane region" description="Helical" evidence="5">
    <location>
        <begin position="1401"/>
        <end position="1420"/>
    </location>
</feature>
<protein>
    <submittedName>
        <fullName evidence="8">DUF11 domain-containing protein</fullName>
    </submittedName>
</protein>
<dbReference type="PROSITE" id="PS50847">
    <property type="entry name" value="GRAM_POS_ANCHORING"/>
    <property type="match status" value="1"/>
</dbReference>
<accession>A0ABS2TG44</accession>
<feature type="chain" id="PRO_5047486876" evidence="6">
    <location>
        <begin position="25"/>
        <end position="1425"/>
    </location>
</feature>